<keyword evidence="4" id="KW-0732">Signal</keyword>
<dbReference type="Gene3D" id="3.10.105.10">
    <property type="entry name" value="Dipeptide-binding Protein, Domain 3"/>
    <property type="match status" value="1"/>
</dbReference>
<keyword evidence="5" id="KW-1133">Transmembrane helix</keyword>
<evidence type="ECO:0000256" key="2">
    <source>
        <dbReference type="ARBA" id="ARBA00005695"/>
    </source>
</evidence>
<evidence type="ECO:0000256" key="1">
    <source>
        <dbReference type="ARBA" id="ARBA00004196"/>
    </source>
</evidence>
<keyword evidence="5" id="KW-0472">Membrane</keyword>
<dbReference type="CDD" id="cd08505">
    <property type="entry name" value="PBP2_NikA_DppA_OppA_like_18"/>
    <property type="match status" value="1"/>
</dbReference>
<dbReference type="Gene3D" id="3.40.190.10">
    <property type="entry name" value="Periplasmic binding protein-like II"/>
    <property type="match status" value="1"/>
</dbReference>
<evidence type="ECO:0000256" key="5">
    <source>
        <dbReference type="SAM" id="Phobius"/>
    </source>
</evidence>
<name>A0AAE3VI72_9BACT</name>
<dbReference type="AlphaFoldDB" id="A0AAE3VI72"/>
<dbReference type="EMBL" id="JAUSVL010000001">
    <property type="protein sequence ID" value="MDQ0290924.1"/>
    <property type="molecule type" value="Genomic_DNA"/>
</dbReference>
<comment type="caution">
    <text evidence="7">The sequence shown here is derived from an EMBL/GenBank/DDBJ whole genome shotgun (WGS) entry which is preliminary data.</text>
</comment>
<feature type="transmembrane region" description="Helical" evidence="5">
    <location>
        <begin position="727"/>
        <end position="746"/>
    </location>
</feature>
<evidence type="ECO:0000256" key="4">
    <source>
        <dbReference type="ARBA" id="ARBA00022729"/>
    </source>
</evidence>
<dbReference type="RefSeq" id="WP_307262991.1">
    <property type="nucleotide sequence ID" value="NZ_JAUSVL010000001.1"/>
</dbReference>
<evidence type="ECO:0000313" key="7">
    <source>
        <dbReference type="EMBL" id="MDQ0290924.1"/>
    </source>
</evidence>
<evidence type="ECO:0000313" key="8">
    <source>
        <dbReference type="Proteomes" id="UP001238163"/>
    </source>
</evidence>
<evidence type="ECO:0000256" key="3">
    <source>
        <dbReference type="ARBA" id="ARBA00022448"/>
    </source>
</evidence>
<comment type="subcellular location">
    <subcellularLocation>
        <location evidence="1">Cell envelope</location>
    </subcellularLocation>
</comment>
<dbReference type="PANTHER" id="PTHR30290:SF10">
    <property type="entry name" value="PERIPLASMIC OLIGOPEPTIDE-BINDING PROTEIN-RELATED"/>
    <property type="match status" value="1"/>
</dbReference>
<dbReference type="InterPro" id="IPR000914">
    <property type="entry name" value="SBP_5_dom"/>
</dbReference>
<protein>
    <submittedName>
        <fullName evidence="7">ABC-type transport system substrate-binding protein</fullName>
    </submittedName>
</protein>
<dbReference type="GO" id="GO:1904680">
    <property type="term" value="F:peptide transmembrane transporter activity"/>
    <property type="evidence" value="ECO:0007669"/>
    <property type="project" value="TreeGrafter"/>
</dbReference>
<dbReference type="SUPFAM" id="SSF53850">
    <property type="entry name" value="Periplasmic binding protein-like II"/>
    <property type="match status" value="1"/>
</dbReference>
<evidence type="ECO:0000259" key="6">
    <source>
        <dbReference type="Pfam" id="PF00496"/>
    </source>
</evidence>
<keyword evidence="3" id="KW-0813">Transport</keyword>
<reference evidence="7" key="1">
    <citation type="submission" date="2023-07" db="EMBL/GenBank/DDBJ databases">
        <title>Genomic Encyclopedia of Type Strains, Phase IV (KMG-IV): sequencing the most valuable type-strain genomes for metagenomic binning, comparative biology and taxonomic classification.</title>
        <authorList>
            <person name="Goeker M."/>
        </authorList>
    </citation>
    <scope>NUCLEOTIDE SEQUENCE</scope>
    <source>
        <strain evidence="7">DSM 24202</strain>
    </source>
</reference>
<dbReference type="PANTHER" id="PTHR30290">
    <property type="entry name" value="PERIPLASMIC BINDING COMPONENT OF ABC TRANSPORTER"/>
    <property type="match status" value="1"/>
</dbReference>
<keyword evidence="8" id="KW-1185">Reference proteome</keyword>
<feature type="domain" description="Solute-binding protein family 5" evidence="6">
    <location>
        <begin position="184"/>
        <end position="623"/>
    </location>
</feature>
<sequence>MSSQTAPDQSAPRRRQPRRRRWLLGALPPLLALLIAAILAFSATNDPWPAGMAADETFFTSYSSSIKSLDPAVSYYVHEGEILDSIVEMPLSYHYLRRPYELCPMLASAIPVPRYIGHDGATLSGDPPPEQVARVEYDIELIPGIRYQPHPCFAKNSDGTPHYQQLTPRDLKGFRRIGDFPAQDSRELHAEDFKVALVRLCDTRLASPVYSTLKSFILGMDDCSAQLKNDVATLEADASRDGRDIGMHPVLPDYRRYDLAGLQVIDQHRFRLVLSRKYPQAIYWLAMHFFAPMPWEALAFYHQPAVMDARLSLKNWPVGTGAYMMHECAPADHVTIVKNPNFRHEPYPNDGSDDDRHAGLLNDAGKTTPFIKRVVFQFEREAIPTWIKFLQGYYDNSGIPNDMFDAAVAMNPNGELALSQDMIQRGIRLNTGVAPTIFYFGFNMLDPVVGGNSPRQKKLRQAISIALDYQEFIDIFLNGRGVVAQSVIPPGITGAPADGPTGVNPFVDTWDDLRQTPRRRPIDDARKLLADAGYPNGIGPDGAPLTLFLDHASAGQSAFKAQFQWLRQRFDLLGINIQERPSDLNRWRDKVNTGNWQIIFNKGWLADYPDPENFLFLFYSANGVVNSGGRGANYVNYSSEAFDAVFKQLESMADGPERLALIQQATRILQEDAPCCWGFHPKNFILTHAWLHNYQPHEMSKSFLKYRRIDAAQRQQRQRDWNRPRLAGIYAALGIVAVAASAMILCSKREDLP</sequence>
<organism evidence="7 8">
    <name type="scientific">Oligosphaera ethanolica</name>
    <dbReference type="NCBI Taxonomy" id="760260"/>
    <lineage>
        <taxon>Bacteria</taxon>
        <taxon>Pseudomonadati</taxon>
        <taxon>Lentisphaerota</taxon>
        <taxon>Oligosphaeria</taxon>
        <taxon>Oligosphaerales</taxon>
        <taxon>Oligosphaeraceae</taxon>
        <taxon>Oligosphaera</taxon>
    </lineage>
</organism>
<dbReference type="Pfam" id="PF00496">
    <property type="entry name" value="SBP_bac_5"/>
    <property type="match status" value="1"/>
</dbReference>
<dbReference type="GO" id="GO:0015833">
    <property type="term" value="P:peptide transport"/>
    <property type="evidence" value="ECO:0007669"/>
    <property type="project" value="TreeGrafter"/>
</dbReference>
<keyword evidence="5" id="KW-0812">Transmembrane</keyword>
<accession>A0AAE3VI72</accession>
<comment type="similarity">
    <text evidence="2">Belongs to the bacterial solute-binding protein 5 family.</text>
</comment>
<gene>
    <name evidence="7" type="ORF">J3R75_003031</name>
</gene>
<dbReference type="InterPro" id="IPR039424">
    <property type="entry name" value="SBP_5"/>
</dbReference>
<proteinExistence type="inferred from homology"/>
<dbReference type="GO" id="GO:0030313">
    <property type="term" value="C:cell envelope"/>
    <property type="evidence" value="ECO:0007669"/>
    <property type="project" value="UniProtKB-SubCell"/>
</dbReference>
<dbReference type="Proteomes" id="UP001238163">
    <property type="component" value="Unassembled WGS sequence"/>
</dbReference>